<comment type="caution">
    <text evidence="4">The sequence shown here is derived from an EMBL/GenBank/DDBJ whole genome shotgun (WGS) entry which is preliminary data.</text>
</comment>
<keyword evidence="2" id="KW-0732">Signal</keyword>
<evidence type="ECO:0000313" key="5">
    <source>
        <dbReference type="Proteomes" id="UP000250928"/>
    </source>
</evidence>
<dbReference type="Pfam" id="PF00497">
    <property type="entry name" value="SBP_bac_3"/>
    <property type="match status" value="1"/>
</dbReference>
<proteinExistence type="inferred from homology"/>
<sequence>MSQNLSRGSDTLDYRVSTEPLFTQRYRPAVAEGEHALLARVEAGFALIGVDARRRLMARWLSDGGVASGRGLRISLMGNAPPLAFRDQEGQPAGLLVDLWREWGRRVGHDVWFQLRNTLVPLESVEADIIGDLPACSDYSGRFLVSSQVHAVALGIYHRRGEPGPASLGELEGAHVGAMAGNCAHAYISSRMPEVDLHVYNDRFSMLNALMDGRLDAVAASRATMGGTLIQSRFAAQLVASNYHYDGQYVAGVRPGREDLLRLLNVGLTELDEAYATELDAQWIPDEEGRYYRGIGGEVRLTAEERSWIEENNPVRIAVHSSFHPLEYTDERGGIQGVSADLLALVSQRTGLLFAPLTTEGTPQESVQFGEAPLLGLNLLPEDELSGLTRIGVLEDMPLLLYGPAKSRDAFDLSRDRGLRVALPAGYPADVAGRLGSMGLVAVESAGLRDSMQRVAAGGADLLLASSPLQGDWLIDEGWVPVRPPLPLSAHQAAGYAVREDQTRLLR</sequence>
<evidence type="ECO:0000256" key="1">
    <source>
        <dbReference type="ARBA" id="ARBA00010333"/>
    </source>
</evidence>
<gene>
    <name evidence="4" type="ORF">C3L24_00050</name>
</gene>
<dbReference type="PANTHER" id="PTHR35936">
    <property type="entry name" value="MEMBRANE-BOUND LYTIC MUREIN TRANSGLYCOSYLASE F"/>
    <property type="match status" value="1"/>
</dbReference>
<dbReference type="InterPro" id="IPR001638">
    <property type="entry name" value="Solute-binding_3/MltF_N"/>
</dbReference>
<feature type="domain" description="Solute-binding protein family 3/N-terminal" evidence="3">
    <location>
        <begin position="71"/>
        <end position="287"/>
    </location>
</feature>
<comment type="similarity">
    <text evidence="1">Belongs to the bacterial solute-binding protein 3 family.</text>
</comment>
<dbReference type="SMART" id="SM00062">
    <property type="entry name" value="PBPb"/>
    <property type="match status" value="1"/>
</dbReference>
<dbReference type="EMBL" id="PQCO01000006">
    <property type="protein sequence ID" value="PUE05802.1"/>
    <property type="molecule type" value="Genomic_DNA"/>
</dbReference>
<dbReference type="SUPFAM" id="SSF53850">
    <property type="entry name" value="Periplasmic binding protein-like II"/>
    <property type="match status" value="2"/>
</dbReference>
<accession>A0A6N4E7E3</accession>
<evidence type="ECO:0000313" key="4">
    <source>
        <dbReference type="EMBL" id="PUE05802.1"/>
    </source>
</evidence>
<dbReference type="AlphaFoldDB" id="A0A6N4E7E3"/>
<evidence type="ECO:0000259" key="3">
    <source>
        <dbReference type="SMART" id="SM00062"/>
    </source>
</evidence>
<protein>
    <recommendedName>
        <fullName evidence="3">Solute-binding protein family 3/N-terminal domain-containing protein</fullName>
    </recommendedName>
</protein>
<dbReference type="Gene3D" id="3.40.190.10">
    <property type="entry name" value="Periplasmic binding protein-like II"/>
    <property type="match status" value="4"/>
</dbReference>
<name>A0A6N4E7E3_9GAMM</name>
<reference evidence="4 5" key="1">
    <citation type="submission" date="2018-01" db="EMBL/GenBank/DDBJ databases">
        <title>Novel co-symbiosis in the lucinid bivalve Phacoides pectinatus.</title>
        <authorList>
            <person name="Lim S.J."/>
            <person name="Davis B.G."/>
            <person name="Gill D.E."/>
            <person name="Engel A.S."/>
            <person name="Anderson L.C."/>
            <person name="Campbell B.J."/>
        </authorList>
    </citation>
    <scope>NUCLEOTIDE SEQUENCE [LARGE SCALE GENOMIC DNA]</scope>
    <source>
        <strain evidence="4">N3_P5</strain>
    </source>
</reference>
<evidence type="ECO:0000256" key="2">
    <source>
        <dbReference type="ARBA" id="ARBA00022729"/>
    </source>
</evidence>
<organism evidence="4 5">
    <name type="scientific">Candidatus Sedimenticola endophacoides</name>
    <dbReference type="NCBI Taxonomy" id="2548426"/>
    <lineage>
        <taxon>Bacteria</taxon>
        <taxon>Pseudomonadati</taxon>
        <taxon>Pseudomonadota</taxon>
        <taxon>Gammaproteobacteria</taxon>
        <taxon>Chromatiales</taxon>
        <taxon>Sedimenticolaceae</taxon>
        <taxon>Sedimenticola</taxon>
    </lineage>
</organism>
<dbReference type="Proteomes" id="UP000250928">
    <property type="component" value="Unassembled WGS sequence"/>
</dbReference>